<evidence type="ECO:0000256" key="1">
    <source>
        <dbReference type="SAM" id="SignalP"/>
    </source>
</evidence>
<proteinExistence type="predicted"/>
<gene>
    <name evidence="2" type="ORF">SAMN02927914_00432</name>
</gene>
<dbReference type="Proteomes" id="UP000198588">
    <property type="component" value="Unassembled WGS sequence"/>
</dbReference>
<reference evidence="2 3" key="1">
    <citation type="submission" date="2016-10" db="EMBL/GenBank/DDBJ databases">
        <authorList>
            <person name="de Groot N.N."/>
        </authorList>
    </citation>
    <scope>NUCLEOTIDE SEQUENCE [LARGE SCALE GENOMIC DNA]</scope>
    <source>
        <strain evidence="2 3">CGMCC 1.12097</strain>
    </source>
</reference>
<dbReference type="RefSeq" id="WP_091575252.1">
    <property type="nucleotide sequence ID" value="NZ_FMXM01000002.1"/>
</dbReference>
<feature type="signal peptide" evidence="1">
    <location>
        <begin position="1"/>
        <end position="31"/>
    </location>
</feature>
<protein>
    <recommendedName>
        <fullName evidence="4">Cupin domain-containing protein</fullName>
    </recommendedName>
</protein>
<sequence>MEHLNRRSALKFGLAVTAATPVFSLAAPAEAAAPTYGATDGIDMGHGRRMVEVGEQESQISAYKSIKIIDVIYQPGVSDPDDQPLMDMDMICHVIAGEFKIEKKGIPAYTVKDGGIYSCGKGKSDKATNISSVVGIHRIALLIPA</sequence>
<accession>A0A1G5VBT2</accession>
<dbReference type="InterPro" id="IPR006311">
    <property type="entry name" value="TAT_signal"/>
</dbReference>
<keyword evidence="1" id="KW-0732">Signal</keyword>
<dbReference type="AlphaFoldDB" id="A0A1G5VBT2"/>
<evidence type="ECO:0000313" key="3">
    <source>
        <dbReference type="Proteomes" id="UP000198588"/>
    </source>
</evidence>
<dbReference type="PROSITE" id="PS51318">
    <property type="entry name" value="TAT"/>
    <property type="match status" value="1"/>
</dbReference>
<dbReference type="EMBL" id="FMXM01000002">
    <property type="protein sequence ID" value="SDA42485.1"/>
    <property type="molecule type" value="Genomic_DNA"/>
</dbReference>
<dbReference type="OrthoDB" id="8020165at2"/>
<organism evidence="2 3">
    <name type="scientific">Mesorhizobium qingshengii</name>
    <dbReference type="NCBI Taxonomy" id="1165689"/>
    <lineage>
        <taxon>Bacteria</taxon>
        <taxon>Pseudomonadati</taxon>
        <taxon>Pseudomonadota</taxon>
        <taxon>Alphaproteobacteria</taxon>
        <taxon>Hyphomicrobiales</taxon>
        <taxon>Phyllobacteriaceae</taxon>
        <taxon>Mesorhizobium</taxon>
    </lineage>
</organism>
<feature type="chain" id="PRO_5011660355" description="Cupin domain-containing protein" evidence="1">
    <location>
        <begin position="32"/>
        <end position="145"/>
    </location>
</feature>
<name>A0A1G5VBT2_9HYPH</name>
<evidence type="ECO:0000313" key="2">
    <source>
        <dbReference type="EMBL" id="SDA42485.1"/>
    </source>
</evidence>
<evidence type="ECO:0008006" key="4">
    <source>
        <dbReference type="Google" id="ProtNLM"/>
    </source>
</evidence>
<dbReference type="STRING" id="1165689.SAMN02927914_00432"/>